<organism evidence="1 2">
    <name type="scientific">Vitis vinifera</name>
    <name type="common">Grape</name>
    <dbReference type="NCBI Taxonomy" id="29760"/>
    <lineage>
        <taxon>Eukaryota</taxon>
        <taxon>Viridiplantae</taxon>
        <taxon>Streptophyta</taxon>
        <taxon>Embryophyta</taxon>
        <taxon>Tracheophyta</taxon>
        <taxon>Spermatophyta</taxon>
        <taxon>Magnoliopsida</taxon>
        <taxon>eudicotyledons</taxon>
        <taxon>Gunneridae</taxon>
        <taxon>Pentapetalae</taxon>
        <taxon>rosids</taxon>
        <taxon>Vitales</taxon>
        <taxon>Vitaceae</taxon>
        <taxon>Viteae</taxon>
        <taxon>Vitis</taxon>
    </lineage>
</organism>
<name>A0A438DXU6_VITVI</name>
<dbReference type="EMBL" id="QGNW01001462">
    <property type="protein sequence ID" value="RVW40289.1"/>
    <property type="molecule type" value="Genomic_DNA"/>
</dbReference>
<comment type="caution">
    <text evidence="1">The sequence shown here is derived from an EMBL/GenBank/DDBJ whole genome shotgun (WGS) entry which is preliminary data.</text>
</comment>
<dbReference type="OrthoDB" id="3794806at2759"/>
<sequence length="53" mass="5919">MTTFALAAADGVQNMPKLKSLQVDGQMINNHDLNMAIKHLYKGKDQSLSLFRN</sequence>
<dbReference type="AlphaFoldDB" id="A0A438DXU6"/>
<dbReference type="Proteomes" id="UP000288805">
    <property type="component" value="Unassembled WGS sequence"/>
</dbReference>
<reference evidence="1 2" key="1">
    <citation type="journal article" date="2018" name="PLoS Genet.">
        <title>Population sequencing reveals clonal diversity and ancestral inbreeding in the grapevine cultivar Chardonnay.</title>
        <authorList>
            <person name="Roach M.J."/>
            <person name="Johnson D.L."/>
            <person name="Bohlmann J."/>
            <person name="van Vuuren H.J."/>
            <person name="Jones S.J."/>
            <person name="Pretorius I.S."/>
            <person name="Schmidt S.A."/>
            <person name="Borneman A.R."/>
        </authorList>
    </citation>
    <scope>NUCLEOTIDE SEQUENCE [LARGE SCALE GENOMIC DNA]</scope>
    <source>
        <strain evidence="2">cv. Chardonnay</strain>
        <tissue evidence="1">Leaf</tissue>
    </source>
</reference>
<proteinExistence type="predicted"/>
<evidence type="ECO:0000313" key="2">
    <source>
        <dbReference type="Proteomes" id="UP000288805"/>
    </source>
</evidence>
<protein>
    <submittedName>
        <fullName evidence="1">Uncharacterized protein</fullName>
    </submittedName>
</protein>
<evidence type="ECO:0000313" key="1">
    <source>
        <dbReference type="EMBL" id="RVW40289.1"/>
    </source>
</evidence>
<gene>
    <name evidence="1" type="ORF">CK203_082836</name>
</gene>
<accession>A0A438DXU6</accession>